<protein>
    <submittedName>
        <fullName evidence="2">Uncharacterized protein</fullName>
    </submittedName>
</protein>
<name>A0A914QUI5_9BILA</name>
<accession>A0A914QUI5</accession>
<dbReference type="Proteomes" id="UP000887578">
    <property type="component" value="Unplaced"/>
</dbReference>
<dbReference type="AlphaFoldDB" id="A0A914QUI5"/>
<dbReference type="WBParaSite" id="PDA_v2.g7799.t1">
    <property type="protein sequence ID" value="PDA_v2.g7799.t1"/>
    <property type="gene ID" value="PDA_v2.g7799"/>
</dbReference>
<evidence type="ECO:0000313" key="2">
    <source>
        <dbReference type="WBParaSite" id="PDA_v2.g7799.t1"/>
    </source>
</evidence>
<keyword evidence="1" id="KW-1185">Reference proteome</keyword>
<organism evidence="1 2">
    <name type="scientific">Panagrolaimus davidi</name>
    <dbReference type="NCBI Taxonomy" id="227884"/>
    <lineage>
        <taxon>Eukaryota</taxon>
        <taxon>Metazoa</taxon>
        <taxon>Ecdysozoa</taxon>
        <taxon>Nematoda</taxon>
        <taxon>Chromadorea</taxon>
        <taxon>Rhabditida</taxon>
        <taxon>Tylenchina</taxon>
        <taxon>Panagrolaimomorpha</taxon>
        <taxon>Panagrolaimoidea</taxon>
        <taxon>Panagrolaimidae</taxon>
        <taxon>Panagrolaimus</taxon>
    </lineage>
</organism>
<proteinExistence type="predicted"/>
<evidence type="ECO:0000313" key="1">
    <source>
        <dbReference type="Proteomes" id="UP000887578"/>
    </source>
</evidence>
<sequence length="359" mass="41789">MELKGEGMMSLTRQIDIHASAFGGMTSARQRLLLELTAKYDRGELTLEEYIQKIETFRTEERFAFSLDQKLCITELEKFFGVDDISTMTINGRNIFNQMSPYQADKVRKLLTNIGFTSQKNMDRMKEYPITAKVLCDKFGIKDSSEFCSMIELIQLELSKMKKDTRKIALLKKLQDINSPEAIKFFKDLNSELIEAAEIQRTAPYKFTDGLTAVYHYKKHAKSLGILQDQMKVYLHDITNELFSKKKFLFCKNKTQDGSLVREMYANREKKIVGYLIKTPDGKQKVASVYLWEKFFDNMDEDEWHKALKECEKRLNDPSFVPNPVGFFDFSYFTGNSPYAKSKEPLIRELYRAVATIYN</sequence>
<reference evidence="2" key="1">
    <citation type="submission" date="2022-11" db="UniProtKB">
        <authorList>
            <consortium name="WormBaseParasite"/>
        </authorList>
    </citation>
    <scope>IDENTIFICATION</scope>
</reference>